<reference evidence="2" key="3">
    <citation type="journal article" date="2019" name="G3 (Bethesda)">
        <title>Hybrid Assembly of the Genome of the Entomopathogenic Nematode Steinernema carpocapsae Identifies the X-Chromosome.</title>
        <authorList>
            <person name="Serra L."/>
            <person name="Macchietto M."/>
            <person name="Macias-Munoz A."/>
            <person name="McGill C.J."/>
            <person name="Rodriguez I.M."/>
            <person name="Rodriguez B."/>
            <person name="Murad R."/>
            <person name="Mortazavi A."/>
        </authorList>
    </citation>
    <scope>NUCLEOTIDE SEQUENCE [LARGE SCALE GENOMIC DNA]</scope>
    <source>
        <strain evidence="2">ALL</strain>
    </source>
</reference>
<feature type="region of interest" description="Disordered" evidence="1">
    <location>
        <begin position="43"/>
        <end position="67"/>
    </location>
</feature>
<sequence>MSLAPAAPPRLRQFQRGLISTSKGQCCAHACLVAGARSLEGDRSGARLIDPPKGGQSPHSAVGWHVL</sequence>
<gene>
    <name evidence="2" type="ORF">L596_006207</name>
</gene>
<evidence type="ECO:0000313" key="2">
    <source>
        <dbReference type="EMBL" id="TMS39724.1"/>
    </source>
</evidence>
<proteinExistence type="predicted"/>
<protein>
    <submittedName>
        <fullName evidence="2">Uncharacterized protein</fullName>
    </submittedName>
</protein>
<organism evidence="2">
    <name type="scientific">Steinernema carpocapsae</name>
    <name type="common">Entomopathogenic nematode</name>
    <dbReference type="NCBI Taxonomy" id="34508"/>
    <lineage>
        <taxon>Eukaryota</taxon>
        <taxon>Metazoa</taxon>
        <taxon>Ecdysozoa</taxon>
        <taxon>Nematoda</taxon>
        <taxon>Chromadorea</taxon>
        <taxon>Rhabditida</taxon>
        <taxon>Tylenchina</taxon>
        <taxon>Panagrolaimomorpha</taxon>
        <taxon>Strongyloidoidea</taxon>
        <taxon>Steinernematidae</taxon>
        <taxon>Steinernema</taxon>
    </lineage>
</organism>
<accession>A0A4U8V2T3</accession>
<reference evidence="2" key="1">
    <citation type="submission" date="2013-11" db="EMBL/GenBank/DDBJ databases">
        <authorList>
            <person name="Sternberg P."/>
            <person name="Dillman A."/>
            <person name="Macchietto M."/>
        </authorList>
    </citation>
    <scope>NUCLEOTIDE SEQUENCE</scope>
    <source>
        <strain evidence="2">ALL</strain>
    </source>
</reference>
<name>A0A4U8V2T3_STECR</name>
<reference evidence="2" key="2">
    <citation type="journal article" date="2015" name="Genome Biol.">
        <title>Comparative genomics of Steinernema reveals deeply conserved gene regulatory networks.</title>
        <authorList>
            <person name="Dillman A.R."/>
            <person name="Macchietto M."/>
            <person name="Porter C.F."/>
            <person name="Rogers A."/>
            <person name="Williams B."/>
            <person name="Antoshechkin I."/>
            <person name="Lee M.M."/>
            <person name="Goodwin Z."/>
            <person name="Lu X."/>
            <person name="Lewis E.E."/>
            <person name="Goodrich-Blair H."/>
            <person name="Stock S.P."/>
            <person name="Adams B.J."/>
            <person name="Sternberg P.W."/>
            <person name="Mortazavi A."/>
        </authorList>
    </citation>
    <scope>NUCLEOTIDE SEQUENCE [LARGE SCALE GENOMIC DNA]</scope>
    <source>
        <strain evidence="2">ALL</strain>
    </source>
</reference>
<evidence type="ECO:0000256" key="1">
    <source>
        <dbReference type="SAM" id="MobiDB-lite"/>
    </source>
</evidence>
<dbReference type="EMBL" id="AZBU02000001">
    <property type="protein sequence ID" value="TMS39724.1"/>
    <property type="molecule type" value="Genomic_DNA"/>
</dbReference>
<dbReference type="AlphaFoldDB" id="A0A4U8V2T3"/>
<comment type="caution">
    <text evidence="2">The sequence shown here is derived from an EMBL/GenBank/DDBJ whole genome shotgun (WGS) entry which is preliminary data.</text>
</comment>